<dbReference type="InterPro" id="IPR036291">
    <property type="entry name" value="NAD(P)-bd_dom_sf"/>
</dbReference>
<dbReference type="EMBL" id="QMEY01000019">
    <property type="protein sequence ID" value="RBQ15969.1"/>
    <property type="molecule type" value="Genomic_DNA"/>
</dbReference>
<evidence type="ECO:0000256" key="2">
    <source>
        <dbReference type="ARBA" id="ARBA00022857"/>
    </source>
</evidence>
<dbReference type="OrthoDB" id="319724at2"/>
<dbReference type="InterPro" id="IPR051164">
    <property type="entry name" value="NmrA-like_oxidored"/>
</dbReference>
<dbReference type="RefSeq" id="WP_113984591.1">
    <property type="nucleotide sequence ID" value="NZ_QMEY01000019.1"/>
</dbReference>
<dbReference type="PANTHER" id="PTHR42748">
    <property type="entry name" value="NITROGEN METABOLITE REPRESSION PROTEIN NMRA FAMILY MEMBER"/>
    <property type="match status" value="1"/>
</dbReference>
<organism evidence="4 5">
    <name type="scientific">Spongiactinospora rosea</name>
    <dbReference type="NCBI Taxonomy" id="2248750"/>
    <lineage>
        <taxon>Bacteria</taxon>
        <taxon>Bacillati</taxon>
        <taxon>Actinomycetota</taxon>
        <taxon>Actinomycetes</taxon>
        <taxon>Streptosporangiales</taxon>
        <taxon>Streptosporangiaceae</taxon>
        <taxon>Spongiactinospora</taxon>
    </lineage>
</organism>
<dbReference type="SUPFAM" id="SSF51735">
    <property type="entry name" value="NAD(P)-binding Rossmann-fold domains"/>
    <property type="match status" value="1"/>
</dbReference>
<evidence type="ECO:0000313" key="4">
    <source>
        <dbReference type="EMBL" id="RBQ15969.1"/>
    </source>
</evidence>
<comment type="similarity">
    <text evidence="1">Belongs to the NmrA-type oxidoreductase family.</text>
</comment>
<protein>
    <submittedName>
        <fullName evidence="4">NmrA/HSCARG family protein</fullName>
    </submittedName>
</protein>
<comment type="caution">
    <text evidence="4">The sequence shown here is derived from an EMBL/GenBank/DDBJ whole genome shotgun (WGS) entry which is preliminary data.</text>
</comment>
<name>A0A366LRF6_9ACTN</name>
<feature type="domain" description="NmrA-like" evidence="3">
    <location>
        <begin position="8"/>
        <end position="261"/>
    </location>
</feature>
<dbReference type="CDD" id="cd05251">
    <property type="entry name" value="NmrA_like_SDR_a"/>
    <property type="match status" value="1"/>
</dbReference>
<evidence type="ECO:0000259" key="3">
    <source>
        <dbReference type="Pfam" id="PF05368"/>
    </source>
</evidence>
<keyword evidence="2" id="KW-0521">NADP</keyword>
<sequence>MPNGRIALVTGATGGQGGAVTRALLARGWSVRALVRDPHTDQAAALSAAGAELATGTFEDDEALRKAMTGVDGVFSVQPADFADPYGGTEVRQGVAVADAALETGVPHLVYSSVGGAERRSGIAHFETKAQVERHIAAIGVPATVLRPVFFMENWPYMVPEPDGSGERVVPLALSADTKLQMIGQADVGRIAAEVFCAPGEFLGRRIEIAGDELTVTEIAEVLTRVGGVPTRFVRQSLEELRAEAEEAATMFEWFENKGYQADLPALRERFPGLVVFETWLREVR</sequence>
<reference evidence="4 5" key="1">
    <citation type="submission" date="2018-06" db="EMBL/GenBank/DDBJ databases">
        <title>Sphaerisporangium craniellae sp. nov., isolated from a marine sponge in the South China Sea.</title>
        <authorList>
            <person name="Li L."/>
        </authorList>
    </citation>
    <scope>NUCLEOTIDE SEQUENCE [LARGE SCALE GENOMIC DNA]</scope>
    <source>
        <strain evidence="4 5">LHW63015</strain>
    </source>
</reference>
<dbReference type="Pfam" id="PF05368">
    <property type="entry name" value="NmrA"/>
    <property type="match status" value="1"/>
</dbReference>
<evidence type="ECO:0000313" key="5">
    <source>
        <dbReference type="Proteomes" id="UP000253303"/>
    </source>
</evidence>
<dbReference type="Proteomes" id="UP000253303">
    <property type="component" value="Unassembled WGS sequence"/>
</dbReference>
<dbReference type="Gene3D" id="3.40.50.720">
    <property type="entry name" value="NAD(P)-binding Rossmann-like Domain"/>
    <property type="match status" value="1"/>
</dbReference>
<evidence type="ECO:0000256" key="1">
    <source>
        <dbReference type="ARBA" id="ARBA00006328"/>
    </source>
</evidence>
<dbReference type="PANTHER" id="PTHR42748:SF7">
    <property type="entry name" value="NMRA LIKE REDOX SENSOR 1-RELATED"/>
    <property type="match status" value="1"/>
</dbReference>
<dbReference type="InterPro" id="IPR008030">
    <property type="entry name" value="NmrA-like"/>
</dbReference>
<gene>
    <name evidence="4" type="ORF">DP939_32135</name>
</gene>
<accession>A0A366LRF6</accession>
<proteinExistence type="inferred from homology"/>
<keyword evidence="5" id="KW-1185">Reference proteome</keyword>
<dbReference type="AlphaFoldDB" id="A0A366LRF6"/>
<dbReference type="Gene3D" id="3.90.25.10">
    <property type="entry name" value="UDP-galactose 4-epimerase, domain 1"/>
    <property type="match status" value="1"/>
</dbReference>